<dbReference type="InParanoid" id="A0A1Z5SC33"/>
<name>A0A1Z5SC33_SORBI</name>
<dbReference type="Gramene" id="OQU93412">
    <property type="protein sequence ID" value="OQU93412"/>
    <property type="gene ID" value="SORBI_3001G535850"/>
</dbReference>
<dbReference type="EMBL" id="CM000760">
    <property type="protein sequence ID" value="OQU93410.1"/>
    <property type="molecule type" value="Genomic_DNA"/>
</dbReference>
<dbReference type="EMBL" id="CM000760">
    <property type="protein sequence ID" value="OQU93412.1"/>
    <property type="molecule type" value="Genomic_DNA"/>
</dbReference>
<dbReference type="Proteomes" id="UP000000768">
    <property type="component" value="Chromosome 1"/>
</dbReference>
<dbReference type="Gramene" id="OQU93409">
    <property type="protein sequence ID" value="OQU93409"/>
    <property type="gene ID" value="SORBI_3001G535850"/>
</dbReference>
<dbReference type="EMBL" id="CM000760">
    <property type="protein sequence ID" value="OQU93409.1"/>
    <property type="molecule type" value="Genomic_DNA"/>
</dbReference>
<evidence type="ECO:0000313" key="1">
    <source>
        <dbReference type="EMBL" id="OQU93409.1"/>
    </source>
</evidence>
<protein>
    <submittedName>
        <fullName evidence="1">Uncharacterized protein</fullName>
    </submittedName>
</protein>
<dbReference type="ExpressionAtlas" id="A0A1Z5SC33">
    <property type="expression patterns" value="baseline"/>
</dbReference>
<keyword evidence="2" id="KW-1185">Reference proteome</keyword>
<gene>
    <name evidence="1" type="ORF">SORBI_3001G535850</name>
</gene>
<reference evidence="2" key="3">
    <citation type="journal article" date="2018" name="Plant J.">
        <title>The Sorghum bicolor reference genome: improved assembly, gene annotations, a transcriptome atlas, and signatures of genome organization.</title>
        <authorList>
            <person name="McCormick R.F."/>
            <person name="Truong S.K."/>
            <person name="Sreedasyam A."/>
            <person name="Jenkins J."/>
            <person name="Shu S."/>
            <person name="Sims D."/>
            <person name="Kennedy M."/>
            <person name="Amirebrahimi M."/>
            <person name="Weers B.D."/>
            <person name="McKinley B."/>
            <person name="Mattison A."/>
            <person name="Morishige D.T."/>
            <person name="Grimwood J."/>
            <person name="Schmutz J."/>
            <person name="Mullet J.E."/>
        </authorList>
    </citation>
    <scope>NUCLEOTIDE SEQUENCE [LARGE SCALE GENOMIC DNA]</scope>
    <source>
        <strain evidence="2">cv. BTx623</strain>
    </source>
</reference>
<proteinExistence type="predicted"/>
<evidence type="ECO:0000313" key="2">
    <source>
        <dbReference type="Proteomes" id="UP000000768"/>
    </source>
</evidence>
<accession>A0A1Z5SC33</accession>
<dbReference type="Gramene" id="OQU93410">
    <property type="protein sequence ID" value="OQU93410"/>
    <property type="gene ID" value="SORBI_3001G535850"/>
</dbReference>
<dbReference type="AlphaFoldDB" id="A0A1Z5SC33"/>
<sequence>MVASRNKWTRLLASRIHGARDHPFTIHGGFVWIALDLRGSEGIPASHGSKPTLEFHPRGCTETAFRQQILVNLFSSKHLESTRQSELLLKKNCNIIGSFSLLLLFPTTVTLSKKQQKASVIFRYGFGEVAEKSRAGSGADEYFIKECISVINTMVELTSEEKVEAFDVFKDA</sequence>
<reference evidence="1" key="2">
    <citation type="submission" date="2017-02" db="EMBL/GenBank/DDBJ databases">
        <title>WGS assembly of Sorghum bicolor.</title>
        <authorList>
            <person name="Paterson A."/>
            <person name="Mullet J."/>
            <person name="Bowers J."/>
            <person name="Bruggmann R."/>
            <person name="Dubchak I."/>
            <person name="Grimwood J."/>
            <person name="Gundlach H."/>
            <person name="Haberer G."/>
            <person name="Hellsten U."/>
            <person name="Mitros T."/>
            <person name="Poliakov A."/>
            <person name="Schmutz J."/>
            <person name="Spannagl M."/>
            <person name="Tang H."/>
            <person name="Wang X."/>
            <person name="Wicker T."/>
            <person name="Bharti A."/>
            <person name="Chapman J."/>
            <person name="Feltus F."/>
            <person name="Gowik U."/>
            <person name="Grigoriev I."/>
            <person name="Lyons E."/>
            <person name="Maher C."/>
            <person name="Martis M."/>
            <person name="Narechania A."/>
            <person name="Otillar R."/>
            <person name="Penning B."/>
            <person name="Salamov A."/>
            <person name="Wang Y."/>
            <person name="Zhang L."/>
            <person name="Carpita N."/>
            <person name="Freeling M."/>
            <person name="Gingle A."/>
            <person name="Hash C."/>
            <person name="Keller B."/>
            <person name="Klein P."/>
            <person name="Kresovich S."/>
            <person name="Mccann M."/>
            <person name="Ming R."/>
            <person name="Peterson D."/>
            <person name="Rahman M."/>
            <person name="Ware D."/>
            <person name="Westhoff P."/>
            <person name="Mayer K."/>
            <person name="Messing J."/>
            <person name="Sims D."/>
            <person name="Jenkins J."/>
            <person name="Shu S."/>
            <person name="Rokhsar D."/>
        </authorList>
    </citation>
    <scope>NUCLEOTIDE SEQUENCE</scope>
</reference>
<reference evidence="1 2" key="1">
    <citation type="journal article" date="2009" name="Nature">
        <title>The Sorghum bicolor genome and the diversification of grasses.</title>
        <authorList>
            <person name="Paterson A.H."/>
            <person name="Bowers J.E."/>
            <person name="Bruggmann R."/>
            <person name="Dubchak I."/>
            <person name="Grimwood J."/>
            <person name="Gundlach H."/>
            <person name="Haberer G."/>
            <person name="Hellsten U."/>
            <person name="Mitros T."/>
            <person name="Poliakov A."/>
            <person name="Schmutz J."/>
            <person name="Spannagl M."/>
            <person name="Tang H."/>
            <person name="Wang X."/>
            <person name="Wicker T."/>
            <person name="Bharti A.K."/>
            <person name="Chapman J."/>
            <person name="Feltus F.A."/>
            <person name="Gowik U."/>
            <person name="Grigoriev I.V."/>
            <person name="Lyons E."/>
            <person name="Maher C.A."/>
            <person name="Martis M."/>
            <person name="Narechania A."/>
            <person name="Otillar R.P."/>
            <person name="Penning B.W."/>
            <person name="Salamov A.A."/>
            <person name="Wang Y."/>
            <person name="Zhang L."/>
            <person name="Carpita N.C."/>
            <person name="Freeling M."/>
            <person name="Gingle A.R."/>
            <person name="Hash C.T."/>
            <person name="Keller B."/>
            <person name="Klein P."/>
            <person name="Kresovich S."/>
            <person name="McCann M.C."/>
            <person name="Ming R."/>
            <person name="Peterson D.G."/>
            <person name="Mehboob-ur-Rahman"/>
            <person name="Ware D."/>
            <person name="Westhoff P."/>
            <person name="Mayer K.F."/>
            <person name="Messing J."/>
            <person name="Rokhsar D.S."/>
        </authorList>
    </citation>
    <scope>NUCLEOTIDE SEQUENCE [LARGE SCALE GENOMIC DNA]</scope>
    <source>
        <strain evidence="2">cv. BTx623</strain>
    </source>
</reference>
<organism evidence="1 2">
    <name type="scientific">Sorghum bicolor</name>
    <name type="common">Sorghum</name>
    <name type="synonym">Sorghum vulgare</name>
    <dbReference type="NCBI Taxonomy" id="4558"/>
    <lineage>
        <taxon>Eukaryota</taxon>
        <taxon>Viridiplantae</taxon>
        <taxon>Streptophyta</taxon>
        <taxon>Embryophyta</taxon>
        <taxon>Tracheophyta</taxon>
        <taxon>Spermatophyta</taxon>
        <taxon>Magnoliopsida</taxon>
        <taxon>Liliopsida</taxon>
        <taxon>Poales</taxon>
        <taxon>Poaceae</taxon>
        <taxon>PACMAD clade</taxon>
        <taxon>Panicoideae</taxon>
        <taxon>Andropogonodae</taxon>
        <taxon>Andropogoneae</taxon>
        <taxon>Sorghinae</taxon>
        <taxon>Sorghum</taxon>
    </lineage>
</organism>